<gene>
    <name evidence="2" type="ORF">METZ01_LOCUS501557</name>
</gene>
<evidence type="ECO:0000313" key="2">
    <source>
        <dbReference type="EMBL" id="SVE48703.1"/>
    </source>
</evidence>
<feature type="region of interest" description="Disordered" evidence="1">
    <location>
        <begin position="1"/>
        <end position="132"/>
    </location>
</feature>
<feature type="compositionally biased region" description="Basic residues" evidence="1">
    <location>
        <begin position="60"/>
        <end position="75"/>
    </location>
</feature>
<feature type="non-terminal residue" evidence="2">
    <location>
        <position position="1"/>
    </location>
</feature>
<protein>
    <submittedName>
        <fullName evidence="2">Uncharacterized protein</fullName>
    </submittedName>
</protein>
<feature type="non-terminal residue" evidence="2">
    <location>
        <position position="233"/>
    </location>
</feature>
<proteinExistence type="predicted"/>
<feature type="compositionally biased region" description="Basic and acidic residues" evidence="1">
    <location>
        <begin position="76"/>
        <end position="90"/>
    </location>
</feature>
<dbReference type="AlphaFoldDB" id="A0A383DWS1"/>
<organism evidence="2">
    <name type="scientific">marine metagenome</name>
    <dbReference type="NCBI Taxonomy" id="408172"/>
    <lineage>
        <taxon>unclassified sequences</taxon>
        <taxon>metagenomes</taxon>
        <taxon>ecological metagenomes</taxon>
    </lineage>
</organism>
<name>A0A383DWS1_9ZZZZ</name>
<accession>A0A383DWS1</accession>
<reference evidence="2" key="1">
    <citation type="submission" date="2018-05" db="EMBL/GenBank/DDBJ databases">
        <authorList>
            <person name="Lanie J.A."/>
            <person name="Ng W.-L."/>
            <person name="Kazmierczak K.M."/>
            <person name="Andrzejewski T.M."/>
            <person name="Davidsen T.M."/>
            <person name="Wayne K.J."/>
            <person name="Tettelin H."/>
            <person name="Glass J.I."/>
            <person name="Rusch D."/>
            <person name="Podicherti R."/>
            <person name="Tsui H.-C.T."/>
            <person name="Winkler M.E."/>
        </authorList>
    </citation>
    <scope>NUCLEOTIDE SEQUENCE</scope>
</reference>
<feature type="compositionally biased region" description="Basic and acidic residues" evidence="1">
    <location>
        <begin position="11"/>
        <end position="23"/>
    </location>
</feature>
<feature type="region of interest" description="Disordered" evidence="1">
    <location>
        <begin position="205"/>
        <end position="233"/>
    </location>
</feature>
<feature type="compositionally biased region" description="Basic residues" evidence="1">
    <location>
        <begin position="209"/>
        <end position="233"/>
    </location>
</feature>
<dbReference type="EMBL" id="UINC01220684">
    <property type="protein sequence ID" value="SVE48703.1"/>
    <property type="molecule type" value="Genomic_DNA"/>
</dbReference>
<feature type="compositionally biased region" description="Basic residues" evidence="1">
    <location>
        <begin position="97"/>
        <end position="122"/>
    </location>
</feature>
<sequence>CLDGSGNLGAGRDDELPRHRPDARVPVAGQRLTGWRRASRRAHEGPRRGRSPGQPDAHPQRRAAVRVRRNQRRRQGGSDHQRPPSRRHQEPNSYRRATGRCHSAGRRQKNQRSSRIRSRLPRRGQGAPGRCVCRELRPQPLNQAWQSLRQHPGAKPNRVEHRGTSRAARCQRIGHEFRQTAGQRRVNFLGVLRGHRPRGARVVALPTQPKRRQRRAQRHHAHEPRRRVHRPRP</sequence>
<evidence type="ECO:0000256" key="1">
    <source>
        <dbReference type="SAM" id="MobiDB-lite"/>
    </source>
</evidence>